<comment type="caution">
    <text evidence="1">The sequence shown here is derived from an EMBL/GenBank/DDBJ whole genome shotgun (WGS) entry which is preliminary data.</text>
</comment>
<accession>A0A656QBL2</accession>
<sequence>MGKNGAVLLGELAARATHIDIECSRCDRKGRYRLAKLVARLGEEFPMTDLGAELADCPRRTAATHHERCDVFFPGLPKIMAEEQVSARTSGEKD</sequence>
<gene>
    <name evidence="1" type="ORF">BG60_28125</name>
</gene>
<dbReference type="AlphaFoldDB" id="A0A656QBL2"/>
<evidence type="ECO:0000313" key="1">
    <source>
        <dbReference type="EMBL" id="KDR25415.1"/>
    </source>
</evidence>
<dbReference type="EMBL" id="JFHD01000047">
    <property type="protein sequence ID" value="KDR25415.1"/>
    <property type="molecule type" value="Genomic_DNA"/>
</dbReference>
<organism evidence="1 2">
    <name type="scientific">Caballeronia zhejiangensis</name>
    <dbReference type="NCBI Taxonomy" id="871203"/>
    <lineage>
        <taxon>Bacteria</taxon>
        <taxon>Pseudomonadati</taxon>
        <taxon>Pseudomonadota</taxon>
        <taxon>Betaproteobacteria</taxon>
        <taxon>Burkholderiales</taxon>
        <taxon>Burkholderiaceae</taxon>
        <taxon>Caballeronia</taxon>
    </lineage>
</organism>
<evidence type="ECO:0000313" key="2">
    <source>
        <dbReference type="Proteomes" id="UP000027451"/>
    </source>
</evidence>
<reference evidence="1 2" key="1">
    <citation type="submission" date="2014-03" db="EMBL/GenBank/DDBJ databases">
        <title>Draft Genome Sequences of Four Burkholderia Strains.</title>
        <authorList>
            <person name="Liu X.Y."/>
            <person name="Li C.X."/>
            <person name="Xu J.H."/>
        </authorList>
    </citation>
    <scope>NUCLEOTIDE SEQUENCE [LARGE SCALE GENOMIC DNA]</scope>
    <source>
        <strain evidence="1 2">OP-1</strain>
    </source>
</reference>
<protein>
    <submittedName>
        <fullName evidence="1">Uncharacterized protein</fullName>
    </submittedName>
</protein>
<dbReference type="RefSeq" id="WP_051996786.1">
    <property type="nucleotide sequence ID" value="NZ_JFHD01000047.1"/>
</dbReference>
<proteinExistence type="predicted"/>
<dbReference type="Proteomes" id="UP000027451">
    <property type="component" value="Unassembled WGS sequence"/>
</dbReference>
<keyword evidence="2" id="KW-1185">Reference proteome</keyword>
<name>A0A656QBL2_9BURK</name>